<keyword evidence="3" id="KW-0349">Heme</keyword>
<evidence type="ECO:0000256" key="7">
    <source>
        <dbReference type="ARBA" id="ARBA00023033"/>
    </source>
</evidence>
<dbReference type="OMA" id="ANYSERR"/>
<accession>A0A284RIS7</accession>
<comment type="cofactor">
    <cofactor evidence="1">
        <name>heme</name>
        <dbReference type="ChEBI" id="CHEBI:30413"/>
    </cofactor>
</comment>
<evidence type="ECO:0000256" key="4">
    <source>
        <dbReference type="ARBA" id="ARBA00022723"/>
    </source>
</evidence>
<evidence type="ECO:0000256" key="2">
    <source>
        <dbReference type="ARBA" id="ARBA00010617"/>
    </source>
</evidence>
<keyword evidence="5" id="KW-0560">Oxidoreductase</keyword>
<evidence type="ECO:0000256" key="5">
    <source>
        <dbReference type="ARBA" id="ARBA00023002"/>
    </source>
</evidence>
<dbReference type="GO" id="GO:0004497">
    <property type="term" value="F:monooxygenase activity"/>
    <property type="evidence" value="ECO:0007669"/>
    <property type="project" value="UniProtKB-KW"/>
</dbReference>
<dbReference type="OrthoDB" id="1055148at2759"/>
<evidence type="ECO:0008006" key="10">
    <source>
        <dbReference type="Google" id="ProtNLM"/>
    </source>
</evidence>
<dbReference type="Proteomes" id="UP000219338">
    <property type="component" value="Unassembled WGS sequence"/>
</dbReference>
<gene>
    <name evidence="8" type="ORF">ARMOST_12026</name>
</gene>
<organism evidence="8 9">
    <name type="scientific">Armillaria ostoyae</name>
    <name type="common">Armillaria root rot fungus</name>
    <dbReference type="NCBI Taxonomy" id="47428"/>
    <lineage>
        <taxon>Eukaryota</taxon>
        <taxon>Fungi</taxon>
        <taxon>Dikarya</taxon>
        <taxon>Basidiomycota</taxon>
        <taxon>Agaricomycotina</taxon>
        <taxon>Agaricomycetes</taxon>
        <taxon>Agaricomycetidae</taxon>
        <taxon>Agaricales</taxon>
        <taxon>Marasmiineae</taxon>
        <taxon>Physalacriaceae</taxon>
        <taxon>Armillaria</taxon>
    </lineage>
</organism>
<name>A0A284RIS7_ARMOS</name>
<dbReference type="InterPro" id="IPR050364">
    <property type="entry name" value="Cytochrome_P450_fung"/>
</dbReference>
<dbReference type="GO" id="GO:0016705">
    <property type="term" value="F:oxidoreductase activity, acting on paired donors, with incorporation or reduction of molecular oxygen"/>
    <property type="evidence" value="ECO:0007669"/>
    <property type="project" value="InterPro"/>
</dbReference>
<evidence type="ECO:0000256" key="6">
    <source>
        <dbReference type="ARBA" id="ARBA00023004"/>
    </source>
</evidence>
<reference evidence="9" key="1">
    <citation type="journal article" date="2017" name="Nat. Ecol. Evol.">
        <title>Genome expansion and lineage-specific genetic innovations in the forest pathogenic fungi Armillaria.</title>
        <authorList>
            <person name="Sipos G."/>
            <person name="Prasanna A.N."/>
            <person name="Walter M.C."/>
            <person name="O'Connor E."/>
            <person name="Balint B."/>
            <person name="Krizsan K."/>
            <person name="Kiss B."/>
            <person name="Hess J."/>
            <person name="Varga T."/>
            <person name="Slot J."/>
            <person name="Riley R."/>
            <person name="Boka B."/>
            <person name="Rigling D."/>
            <person name="Barry K."/>
            <person name="Lee J."/>
            <person name="Mihaltcheva S."/>
            <person name="LaButti K."/>
            <person name="Lipzen A."/>
            <person name="Waldron R."/>
            <person name="Moloney N.M."/>
            <person name="Sperisen C."/>
            <person name="Kredics L."/>
            <person name="Vagvoelgyi C."/>
            <person name="Patrignani A."/>
            <person name="Fitzpatrick D."/>
            <person name="Nagy I."/>
            <person name="Doyle S."/>
            <person name="Anderson J.B."/>
            <person name="Grigoriev I.V."/>
            <person name="Gueldener U."/>
            <person name="Muensterkoetter M."/>
            <person name="Nagy L.G."/>
        </authorList>
    </citation>
    <scope>NUCLEOTIDE SEQUENCE [LARGE SCALE GENOMIC DNA]</scope>
    <source>
        <strain evidence="9">C18/9</strain>
    </source>
</reference>
<dbReference type="EMBL" id="FUEG01000009">
    <property type="protein sequence ID" value="SJL08659.1"/>
    <property type="molecule type" value="Genomic_DNA"/>
</dbReference>
<evidence type="ECO:0000313" key="8">
    <source>
        <dbReference type="EMBL" id="SJL08659.1"/>
    </source>
</evidence>
<dbReference type="STRING" id="47428.A0A284RIS7"/>
<dbReference type="InterPro" id="IPR036396">
    <property type="entry name" value="Cyt_P450_sf"/>
</dbReference>
<dbReference type="Gene3D" id="1.10.630.10">
    <property type="entry name" value="Cytochrome P450"/>
    <property type="match status" value="1"/>
</dbReference>
<keyword evidence="7" id="KW-0503">Monooxygenase</keyword>
<evidence type="ECO:0000313" key="9">
    <source>
        <dbReference type="Proteomes" id="UP000219338"/>
    </source>
</evidence>
<comment type="similarity">
    <text evidence="2">Belongs to the cytochrome P450 family.</text>
</comment>
<dbReference type="SUPFAM" id="SSF48264">
    <property type="entry name" value="Cytochrome P450"/>
    <property type="match status" value="1"/>
</dbReference>
<keyword evidence="4" id="KW-0479">Metal-binding</keyword>
<dbReference type="PANTHER" id="PTHR46300">
    <property type="entry name" value="P450, PUTATIVE (EUROFUNG)-RELATED-RELATED"/>
    <property type="match status" value="1"/>
</dbReference>
<keyword evidence="9" id="KW-1185">Reference proteome</keyword>
<keyword evidence="6" id="KW-0408">Iron</keyword>
<proteinExistence type="inferred from homology"/>
<sequence>MDFFRAVDLSAFLALSYVLYRLFSRPRLRLPPGPRGLPILGNIYDVPAKYEWITYRDMARRYNSDIIHLNLMGTSLIVVNTREAARELFDRRSAIYSDKRVEFCYLAESYLTAIV</sequence>
<dbReference type="AlphaFoldDB" id="A0A284RIS7"/>
<evidence type="ECO:0000256" key="1">
    <source>
        <dbReference type="ARBA" id="ARBA00001971"/>
    </source>
</evidence>
<protein>
    <recommendedName>
        <fullName evidence="10">Cytochrome P450</fullName>
    </recommendedName>
</protein>
<dbReference type="GO" id="GO:0020037">
    <property type="term" value="F:heme binding"/>
    <property type="evidence" value="ECO:0007669"/>
    <property type="project" value="InterPro"/>
</dbReference>
<dbReference type="GO" id="GO:0005506">
    <property type="term" value="F:iron ion binding"/>
    <property type="evidence" value="ECO:0007669"/>
    <property type="project" value="InterPro"/>
</dbReference>
<evidence type="ECO:0000256" key="3">
    <source>
        <dbReference type="ARBA" id="ARBA00022617"/>
    </source>
</evidence>